<organism evidence="2 3">
    <name type="scientific">Cricetulus griseus</name>
    <name type="common">Chinese hamster</name>
    <name type="synonym">Cricetulus barabensis griseus</name>
    <dbReference type="NCBI Taxonomy" id="10029"/>
    <lineage>
        <taxon>Eukaryota</taxon>
        <taxon>Metazoa</taxon>
        <taxon>Chordata</taxon>
        <taxon>Craniata</taxon>
        <taxon>Vertebrata</taxon>
        <taxon>Euteleostomi</taxon>
        <taxon>Mammalia</taxon>
        <taxon>Eutheria</taxon>
        <taxon>Euarchontoglires</taxon>
        <taxon>Glires</taxon>
        <taxon>Rodentia</taxon>
        <taxon>Myomorpha</taxon>
        <taxon>Muroidea</taxon>
        <taxon>Cricetidae</taxon>
        <taxon>Cricetinae</taxon>
        <taxon>Cricetulus</taxon>
    </lineage>
</organism>
<evidence type="ECO:0000313" key="2">
    <source>
        <dbReference type="Ensembl" id="ENSCGRP00001023764.1"/>
    </source>
</evidence>
<name>A0A8C2QMQ6_CRIGR</name>
<reference evidence="2" key="2">
    <citation type="submission" date="2025-09" db="UniProtKB">
        <authorList>
            <consortium name="Ensembl"/>
        </authorList>
    </citation>
    <scope>IDENTIFICATION</scope>
</reference>
<evidence type="ECO:0000313" key="3">
    <source>
        <dbReference type="Proteomes" id="UP000694386"/>
    </source>
</evidence>
<protein>
    <submittedName>
        <fullName evidence="2">Uncharacterized protein</fullName>
    </submittedName>
</protein>
<accession>A0A8C2QMQ6</accession>
<reference evidence="2" key="1">
    <citation type="submission" date="2025-08" db="UniProtKB">
        <authorList>
            <consortium name="Ensembl"/>
        </authorList>
    </citation>
    <scope>IDENTIFICATION</scope>
</reference>
<dbReference type="AlphaFoldDB" id="A0A8C2QMQ6"/>
<dbReference type="OMA" id="ALWIDQA"/>
<feature type="region of interest" description="Disordered" evidence="1">
    <location>
        <begin position="1"/>
        <end position="21"/>
    </location>
</feature>
<dbReference type="Proteomes" id="UP000694386">
    <property type="component" value="Unplaced"/>
</dbReference>
<dbReference type="Ensembl" id="ENSCGRT00001028010.1">
    <property type="protein sequence ID" value="ENSCGRP00001023764.1"/>
    <property type="gene ID" value="ENSCGRG00001021895.1"/>
</dbReference>
<sequence length="54" mass="5718">LLIGKGSPLMSRQPQPAWPTPSRLFSLKQALWIDAAAAAPTHAPRRNSGPGGDQ</sequence>
<proteinExistence type="predicted"/>
<evidence type="ECO:0000256" key="1">
    <source>
        <dbReference type="SAM" id="MobiDB-lite"/>
    </source>
</evidence>